<evidence type="ECO:0000256" key="2">
    <source>
        <dbReference type="ARBA" id="ARBA00023015"/>
    </source>
</evidence>
<dbReference type="Gene3D" id="3.40.50.2300">
    <property type="match status" value="1"/>
</dbReference>
<evidence type="ECO:0000256" key="1">
    <source>
        <dbReference type="ARBA" id="ARBA00022553"/>
    </source>
</evidence>
<organism evidence="8 9">
    <name type="scientific">Flavobacterium profundi</name>
    <dbReference type="NCBI Taxonomy" id="1774945"/>
    <lineage>
        <taxon>Bacteria</taxon>
        <taxon>Pseudomonadati</taxon>
        <taxon>Bacteroidota</taxon>
        <taxon>Flavobacteriia</taxon>
        <taxon>Flavobacteriales</taxon>
        <taxon>Flavobacteriaceae</taxon>
        <taxon>Flavobacterium</taxon>
    </lineage>
</organism>
<sequence>MKTIKIILTDDELLFRKGILFMLEREKNIEIVFEASNGEELVNYLNNNQDNLPDIILMDLKMPMLNGVEATKKIHKKFPGIKIIALTSYDTKPFIINMIQEGASSYLIKNASPKEMIFTINEVASKGFYYNDLIMNIIHEGLIFGTKKTKSTFDEEYLTTREKEVLELICEQLSTNEIAEKLFISPRTVDGHRNNLLLKTESKNIAGLVVYAIQNKIVTLKNITNKI</sequence>
<dbReference type="PANTHER" id="PTHR43214">
    <property type="entry name" value="TWO-COMPONENT RESPONSE REGULATOR"/>
    <property type="match status" value="1"/>
</dbReference>
<name>A0A6I4IVX4_9FLAO</name>
<reference evidence="9" key="1">
    <citation type="submission" date="2019-05" db="EMBL/GenBank/DDBJ databases">
        <title>Flavobacterium profundi sp. nov., isolated from a deep-sea seamount.</title>
        <authorList>
            <person name="Zhang D.-C."/>
        </authorList>
    </citation>
    <scope>NUCLEOTIDE SEQUENCE [LARGE SCALE GENOMIC DNA]</scope>
    <source>
        <strain evidence="9">TP390</strain>
    </source>
</reference>
<dbReference type="GO" id="GO:0000160">
    <property type="term" value="P:phosphorelay signal transduction system"/>
    <property type="evidence" value="ECO:0007669"/>
    <property type="project" value="InterPro"/>
</dbReference>
<dbReference type="AlphaFoldDB" id="A0A6I4IVX4"/>
<dbReference type="Pfam" id="PF00196">
    <property type="entry name" value="GerE"/>
    <property type="match status" value="1"/>
</dbReference>
<dbReference type="PRINTS" id="PR00038">
    <property type="entry name" value="HTHLUXR"/>
</dbReference>
<keyword evidence="9" id="KW-1185">Reference proteome</keyword>
<evidence type="ECO:0000313" key="8">
    <source>
        <dbReference type="EMBL" id="MVO11107.1"/>
    </source>
</evidence>
<dbReference type="EMBL" id="WQLW01000022">
    <property type="protein sequence ID" value="MVO11107.1"/>
    <property type="molecule type" value="Genomic_DNA"/>
</dbReference>
<dbReference type="OrthoDB" id="9797341at2"/>
<keyword evidence="4" id="KW-0804">Transcription</keyword>
<dbReference type="PANTHER" id="PTHR43214:SF41">
    <property type="entry name" value="NITRATE_NITRITE RESPONSE REGULATOR PROTEIN NARP"/>
    <property type="match status" value="1"/>
</dbReference>
<dbReference type="SMART" id="SM00448">
    <property type="entry name" value="REC"/>
    <property type="match status" value="1"/>
</dbReference>
<protein>
    <submittedName>
        <fullName evidence="8">Response regulator</fullName>
    </submittedName>
</protein>
<dbReference type="GO" id="GO:0006355">
    <property type="term" value="P:regulation of DNA-templated transcription"/>
    <property type="evidence" value="ECO:0007669"/>
    <property type="project" value="InterPro"/>
</dbReference>
<comment type="caution">
    <text evidence="8">The sequence shown here is derived from an EMBL/GenBank/DDBJ whole genome shotgun (WGS) entry which is preliminary data.</text>
</comment>
<feature type="domain" description="Response regulatory" evidence="7">
    <location>
        <begin position="5"/>
        <end position="124"/>
    </location>
</feature>
<keyword evidence="1 5" id="KW-0597">Phosphoprotein</keyword>
<evidence type="ECO:0000259" key="6">
    <source>
        <dbReference type="PROSITE" id="PS50043"/>
    </source>
</evidence>
<dbReference type="SUPFAM" id="SSF52172">
    <property type="entry name" value="CheY-like"/>
    <property type="match status" value="1"/>
</dbReference>
<evidence type="ECO:0000256" key="5">
    <source>
        <dbReference type="PROSITE-ProRule" id="PRU00169"/>
    </source>
</evidence>
<dbReference type="InterPro" id="IPR001789">
    <property type="entry name" value="Sig_transdc_resp-reg_receiver"/>
</dbReference>
<keyword evidence="2" id="KW-0805">Transcription regulation</keyword>
<dbReference type="SUPFAM" id="SSF46894">
    <property type="entry name" value="C-terminal effector domain of the bipartite response regulators"/>
    <property type="match status" value="1"/>
</dbReference>
<evidence type="ECO:0000313" key="9">
    <source>
        <dbReference type="Proteomes" id="UP000431264"/>
    </source>
</evidence>
<evidence type="ECO:0000256" key="4">
    <source>
        <dbReference type="ARBA" id="ARBA00023163"/>
    </source>
</evidence>
<evidence type="ECO:0000256" key="3">
    <source>
        <dbReference type="ARBA" id="ARBA00023125"/>
    </source>
</evidence>
<feature type="domain" description="HTH luxR-type" evidence="6">
    <location>
        <begin position="151"/>
        <end position="216"/>
    </location>
</feature>
<gene>
    <name evidence="8" type="ORF">GOQ30_18200</name>
</gene>
<dbReference type="InterPro" id="IPR016032">
    <property type="entry name" value="Sig_transdc_resp-reg_C-effctor"/>
</dbReference>
<keyword evidence="3" id="KW-0238">DNA-binding</keyword>
<proteinExistence type="predicted"/>
<dbReference type="GO" id="GO:0003677">
    <property type="term" value="F:DNA binding"/>
    <property type="evidence" value="ECO:0007669"/>
    <property type="project" value="UniProtKB-KW"/>
</dbReference>
<feature type="modified residue" description="4-aspartylphosphate" evidence="5">
    <location>
        <position position="59"/>
    </location>
</feature>
<dbReference type="InterPro" id="IPR039420">
    <property type="entry name" value="WalR-like"/>
</dbReference>
<dbReference type="Pfam" id="PF00072">
    <property type="entry name" value="Response_reg"/>
    <property type="match status" value="1"/>
</dbReference>
<dbReference type="InterPro" id="IPR000792">
    <property type="entry name" value="Tscrpt_reg_LuxR_C"/>
</dbReference>
<dbReference type="CDD" id="cd17535">
    <property type="entry name" value="REC_NarL-like"/>
    <property type="match status" value="1"/>
</dbReference>
<accession>A0A6I4IVX4</accession>
<dbReference type="SMART" id="SM00421">
    <property type="entry name" value="HTH_LUXR"/>
    <property type="match status" value="1"/>
</dbReference>
<evidence type="ECO:0000259" key="7">
    <source>
        <dbReference type="PROSITE" id="PS50110"/>
    </source>
</evidence>
<dbReference type="PROSITE" id="PS50110">
    <property type="entry name" value="RESPONSE_REGULATORY"/>
    <property type="match status" value="1"/>
</dbReference>
<dbReference type="InterPro" id="IPR058245">
    <property type="entry name" value="NreC/VraR/RcsB-like_REC"/>
</dbReference>
<dbReference type="InterPro" id="IPR011006">
    <property type="entry name" value="CheY-like_superfamily"/>
</dbReference>
<dbReference type="CDD" id="cd06170">
    <property type="entry name" value="LuxR_C_like"/>
    <property type="match status" value="1"/>
</dbReference>
<dbReference type="PROSITE" id="PS50043">
    <property type="entry name" value="HTH_LUXR_2"/>
    <property type="match status" value="1"/>
</dbReference>
<dbReference type="Proteomes" id="UP000431264">
    <property type="component" value="Unassembled WGS sequence"/>
</dbReference>
<dbReference type="RefSeq" id="WP_140999537.1">
    <property type="nucleotide sequence ID" value="NZ_VDCZ01000022.1"/>
</dbReference>